<name>A0A261RP52_9BORD</name>
<gene>
    <name evidence="1" type="ORF">CAL26_05845</name>
</gene>
<dbReference type="OrthoDB" id="8641875at2"/>
<comment type="caution">
    <text evidence="1">The sequence shown here is derived from an EMBL/GenBank/DDBJ whole genome shotgun (WGS) entry which is preliminary data.</text>
</comment>
<proteinExistence type="predicted"/>
<dbReference type="Proteomes" id="UP000216857">
    <property type="component" value="Unassembled WGS sequence"/>
</dbReference>
<protein>
    <submittedName>
        <fullName evidence="1">Uncharacterized protein</fullName>
    </submittedName>
</protein>
<dbReference type="EMBL" id="NEVJ01000001">
    <property type="protein sequence ID" value="OZI26834.1"/>
    <property type="molecule type" value="Genomic_DNA"/>
</dbReference>
<dbReference type="RefSeq" id="WP_094845923.1">
    <property type="nucleotide sequence ID" value="NZ_NEVJ01000001.1"/>
</dbReference>
<evidence type="ECO:0000313" key="2">
    <source>
        <dbReference type="Proteomes" id="UP000216857"/>
    </source>
</evidence>
<keyword evidence="2" id="KW-1185">Reference proteome</keyword>
<evidence type="ECO:0000313" key="1">
    <source>
        <dbReference type="EMBL" id="OZI26834.1"/>
    </source>
</evidence>
<organism evidence="1 2">
    <name type="scientific">Bordetella genomosp. 9</name>
    <dbReference type="NCBI Taxonomy" id="1416803"/>
    <lineage>
        <taxon>Bacteria</taxon>
        <taxon>Pseudomonadati</taxon>
        <taxon>Pseudomonadota</taxon>
        <taxon>Betaproteobacteria</taxon>
        <taxon>Burkholderiales</taxon>
        <taxon>Alcaligenaceae</taxon>
        <taxon>Bordetella</taxon>
    </lineage>
</organism>
<reference evidence="1" key="1">
    <citation type="submission" date="2017-05" db="EMBL/GenBank/DDBJ databases">
        <title>Complete and WGS of Bordetella genogroups.</title>
        <authorList>
            <person name="Spilker T."/>
            <person name="Lipuma J."/>
        </authorList>
    </citation>
    <scope>NUCLEOTIDE SEQUENCE</scope>
    <source>
        <strain evidence="1">AU21707</strain>
    </source>
</reference>
<dbReference type="AlphaFoldDB" id="A0A261RP52"/>
<sequence length="79" mass="8673">MPAIPVMARIEAHLSDAQLVAFNGLMERLIVAHYENASTWFLDAAQGEKDLATDMLNAVCLVHVAARHAMLERNMPEAA</sequence>
<accession>A0A261RP52</accession>